<sequence length="89" mass="10001">MQHHLKVICSPTNILVSLPICAVKVYKIATQKIGLERSRLSALKFLLPAQSRPSASIPRKENIMSHHDKTCVWKLETCLLPVMVHDSSI</sequence>
<proteinExistence type="predicted"/>
<keyword evidence="2" id="KW-1185">Reference proteome</keyword>
<name>A0A4C1SVR3_EUMVA</name>
<comment type="caution">
    <text evidence="1">The sequence shown here is derived from an EMBL/GenBank/DDBJ whole genome shotgun (WGS) entry which is preliminary data.</text>
</comment>
<dbReference type="Proteomes" id="UP000299102">
    <property type="component" value="Unassembled WGS sequence"/>
</dbReference>
<protein>
    <submittedName>
        <fullName evidence="1">Uncharacterized protein</fullName>
    </submittedName>
</protein>
<reference evidence="1 2" key="1">
    <citation type="journal article" date="2019" name="Commun. Biol.">
        <title>The bagworm genome reveals a unique fibroin gene that provides high tensile strength.</title>
        <authorList>
            <person name="Kono N."/>
            <person name="Nakamura H."/>
            <person name="Ohtoshi R."/>
            <person name="Tomita M."/>
            <person name="Numata K."/>
            <person name="Arakawa K."/>
        </authorList>
    </citation>
    <scope>NUCLEOTIDE SEQUENCE [LARGE SCALE GENOMIC DNA]</scope>
</reference>
<evidence type="ECO:0000313" key="2">
    <source>
        <dbReference type="Proteomes" id="UP000299102"/>
    </source>
</evidence>
<dbReference type="AlphaFoldDB" id="A0A4C1SVR3"/>
<accession>A0A4C1SVR3</accession>
<organism evidence="1 2">
    <name type="scientific">Eumeta variegata</name>
    <name type="common">Bagworm moth</name>
    <name type="synonym">Eumeta japonica</name>
    <dbReference type="NCBI Taxonomy" id="151549"/>
    <lineage>
        <taxon>Eukaryota</taxon>
        <taxon>Metazoa</taxon>
        <taxon>Ecdysozoa</taxon>
        <taxon>Arthropoda</taxon>
        <taxon>Hexapoda</taxon>
        <taxon>Insecta</taxon>
        <taxon>Pterygota</taxon>
        <taxon>Neoptera</taxon>
        <taxon>Endopterygota</taxon>
        <taxon>Lepidoptera</taxon>
        <taxon>Glossata</taxon>
        <taxon>Ditrysia</taxon>
        <taxon>Tineoidea</taxon>
        <taxon>Psychidae</taxon>
        <taxon>Oiketicinae</taxon>
        <taxon>Eumeta</taxon>
    </lineage>
</organism>
<dbReference type="EMBL" id="BGZK01003982">
    <property type="protein sequence ID" value="GBP06036.1"/>
    <property type="molecule type" value="Genomic_DNA"/>
</dbReference>
<evidence type="ECO:0000313" key="1">
    <source>
        <dbReference type="EMBL" id="GBP06036.1"/>
    </source>
</evidence>
<gene>
    <name evidence="1" type="ORF">EVAR_101046_1</name>
</gene>